<accession>A0A0J0XPJ3</accession>
<name>A0A0J0XPJ3_9TREE</name>
<protein>
    <submittedName>
        <fullName evidence="1">Uncharacterized protein</fullName>
    </submittedName>
</protein>
<dbReference type="GeneID" id="28983546"/>
<reference evidence="1 2" key="1">
    <citation type="submission" date="2015-03" db="EMBL/GenBank/DDBJ databases">
        <title>Genomics and transcriptomics of the oil-accumulating basidiomycete yeast T. oleaginosus allow insights into substrate utilization and the diverse evolutionary trajectories of mating systems in fungi.</title>
        <authorList>
            <consortium name="DOE Joint Genome Institute"/>
            <person name="Kourist R."/>
            <person name="Kracht O."/>
            <person name="Bracharz F."/>
            <person name="Lipzen A."/>
            <person name="Nolan M."/>
            <person name="Ohm R."/>
            <person name="Grigoriev I."/>
            <person name="Sun S."/>
            <person name="Heitman J."/>
            <person name="Bruck T."/>
            <person name="Nowrousian M."/>
        </authorList>
    </citation>
    <scope>NUCLEOTIDE SEQUENCE [LARGE SCALE GENOMIC DNA]</scope>
    <source>
        <strain evidence="1 2">IBC0246</strain>
    </source>
</reference>
<gene>
    <name evidence="1" type="ORF">CC85DRAFT_284997</name>
</gene>
<organism evidence="1 2">
    <name type="scientific">Cutaneotrichosporon oleaginosum</name>
    <dbReference type="NCBI Taxonomy" id="879819"/>
    <lineage>
        <taxon>Eukaryota</taxon>
        <taxon>Fungi</taxon>
        <taxon>Dikarya</taxon>
        <taxon>Basidiomycota</taxon>
        <taxon>Agaricomycotina</taxon>
        <taxon>Tremellomycetes</taxon>
        <taxon>Trichosporonales</taxon>
        <taxon>Trichosporonaceae</taxon>
        <taxon>Cutaneotrichosporon</taxon>
    </lineage>
</organism>
<sequence length="250" mass="28631">MVYALDPLPVFVVPFPWPDPPPTHNEFIYATKPTKRFKLIETRIATSLRSVEGSFITTFKFASGKTLKREDLIQTYLRLVDVSDSANAAYECISEAIKECPRPSCQARLLRRRLHCVIEDLEPRREQLHGLLTCLASWEAVALTPTAFIYPWASPDDPRGDLDYSSFIEVTSARRDLLPTSSYMETVNEGTNLANMLKGHRTLPEHQQLMNVPPAHTPQEILENYGIIWGSYTAPKRTIYERIERVFHRP</sequence>
<keyword evidence="2" id="KW-1185">Reference proteome</keyword>
<proteinExistence type="predicted"/>
<dbReference type="RefSeq" id="XP_018279521.1">
    <property type="nucleotide sequence ID" value="XM_018422943.1"/>
</dbReference>
<evidence type="ECO:0000313" key="1">
    <source>
        <dbReference type="EMBL" id="KLT43030.1"/>
    </source>
</evidence>
<dbReference type="Proteomes" id="UP000053611">
    <property type="component" value="Unassembled WGS sequence"/>
</dbReference>
<evidence type="ECO:0000313" key="2">
    <source>
        <dbReference type="Proteomes" id="UP000053611"/>
    </source>
</evidence>
<dbReference type="AlphaFoldDB" id="A0A0J0XPJ3"/>
<dbReference type="EMBL" id="KQ087199">
    <property type="protein sequence ID" value="KLT43030.1"/>
    <property type="molecule type" value="Genomic_DNA"/>
</dbReference>